<evidence type="ECO:0000259" key="2">
    <source>
        <dbReference type="Pfam" id="PF01927"/>
    </source>
</evidence>
<name>A0A7R9QA27_9ACAR</name>
<evidence type="ECO:0000313" key="4">
    <source>
        <dbReference type="Proteomes" id="UP000759131"/>
    </source>
</evidence>
<keyword evidence="4" id="KW-1185">Reference proteome</keyword>
<evidence type="ECO:0000313" key="3">
    <source>
        <dbReference type="EMBL" id="CAD7636548.1"/>
    </source>
</evidence>
<feature type="domain" description="3'-5' exonuclease" evidence="1">
    <location>
        <begin position="367"/>
        <end position="559"/>
    </location>
</feature>
<dbReference type="GO" id="GO:0003676">
    <property type="term" value="F:nucleic acid binding"/>
    <property type="evidence" value="ECO:0007669"/>
    <property type="project" value="InterPro"/>
</dbReference>
<dbReference type="InterPro" id="IPR012337">
    <property type="entry name" value="RNaseH-like_sf"/>
</dbReference>
<protein>
    <recommendedName>
        <fullName evidence="5">3'-5' exonuclease domain-containing protein</fullName>
    </recommendedName>
</protein>
<feature type="non-terminal residue" evidence="3">
    <location>
        <position position="1"/>
    </location>
</feature>
<dbReference type="SUPFAM" id="SSF53098">
    <property type="entry name" value="Ribonuclease H-like"/>
    <property type="match status" value="1"/>
</dbReference>
<dbReference type="InterPro" id="IPR052408">
    <property type="entry name" value="Exonuclease_MUT-7-like"/>
</dbReference>
<dbReference type="Pfam" id="PF01612">
    <property type="entry name" value="DNA_pol_A_exo1"/>
    <property type="match status" value="1"/>
</dbReference>
<dbReference type="EMBL" id="CAJPIZ010018860">
    <property type="protein sequence ID" value="CAG2116715.1"/>
    <property type="molecule type" value="Genomic_DNA"/>
</dbReference>
<dbReference type="AlphaFoldDB" id="A0A7R9QA27"/>
<dbReference type="PANTHER" id="PTHR47765">
    <property type="entry name" value="3'-5' EXONUCLEASE DOMAIN-CONTAINING PROTEIN"/>
    <property type="match status" value="1"/>
</dbReference>
<dbReference type="GO" id="GO:0006139">
    <property type="term" value="P:nucleobase-containing compound metabolic process"/>
    <property type="evidence" value="ECO:0007669"/>
    <property type="project" value="InterPro"/>
</dbReference>
<dbReference type="InterPro" id="IPR036397">
    <property type="entry name" value="RNaseH_sf"/>
</dbReference>
<dbReference type="GO" id="GO:0008408">
    <property type="term" value="F:3'-5' exonuclease activity"/>
    <property type="evidence" value="ECO:0007669"/>
    <property type="project" value="InterPro"/>
</dbReference>
<dbReference type="InterPro" id="IPR002782">
    <property type="entry name" value="Mut7-C_RNAse_dom"/>
</dbReference>
<reference evidence="3" key="1">
    <citation type="submission" date="2020-11" db="EMBL/GenBank/DDBJ databases">
        <authorList>
            <person name="Tran Van P."/>
        </authorList>
    </citation>
    <scope>NUCLEOTIDE SEQUENCE</scope>
</reference>
<dbReference type="EMBL" id="OC873435">
    <property type="protein sequence ID" value="CAD7636548.1"/>
    <property type="molecule type" value="Genomic_DNA"/>
</dbReference>
<dbReference type="PANTHER" id="PTHR47765:SF2">
    <property type="entry name" value="EXONUCLEASE MUT-7 HOMOLOG"/>
    <property type="match status" value="1"/>
</dbReference>
<dbReference type="OrthoDB" id="18193at2759"/>
<organism evidence="3">
    <name type="scientific">Medioppia subpectinata</name>
    <dbReference type="NCBI Taxonomy" id="1979941"/>
    <lineage>
        <taxon>Eukaryota</taxon>
        <taxon>Metazoa</taxon>
        <taxon>Ecdysozoa</taxon>
        <taxon>Arthropoda</taxon>
        <taxon>Chelicerata</taxon>
        <taxon>Arachnida</taxon>
        <taxon>Acari</taxon>
        <taxon>Acariformes</taxon>
        <taxon>Sarcoptiformes</taxon>
        <taxon>Oribatida</taxon>
        <taxon>Brachypylina</taxon>
        <taxon>Oppioidea</taxon>
        <taxon>Oppiidae</taxon>
        <taxon>Medioppia</taxon>
    </lineage>
</organism>
<dbReference type="Pfam" id="PF01927">
    <property type="entry name" value="Mut7-C"/>
    <property type="match status" value="1"/>
</dbReference>
<proteinExistence type="predicted"/>
<dbReference type="InterPro" id="IPR002562">
    <property type="entry name" value="3'-5'_exonuclease_dom"/>
</dbReference>
<gene>
    <name evidence="3" type="ORF">OSB1V03_LOCUS16674</name>
</gene>
<sequence length="700" mass="80076">MAESVAPFGRQLQQLAALQDGSHLIQLRQWMTESANVYADVLSLADHLLVNNPKLSGIKSSLPYVVVEQFQQFVKNSPNGSQLAAQLLTKSVRKRALSFALKRNNKTWLDIIADVYHLTTLEVTDLLDIIQHLLSDNKFFEASLLVIKCELRDHFDIKDLLVPLLLQDKLTVVDDYIRGHEKTHGFEFIKFLDKCFADRSVGDPFADRIPGARRDKLEPKALEKLVTRLLKQHGIDETACPHIVAQRNVRQLRYLLYKRYRESGFSDGSWSEIIINTVADNKPLQEELIYQIVGFRDPNEAFKWAEHYNIPVDRRPYEIQNMIECPKTSQNNSGQNDSWDGGWGNEEEVVVADNYHTLKLSLLDDIVWVNSESKFESTIKRIIESCDVIGIDGEWPPVLGSSSGQKLSILQISTRDSCHIIDVLKLSQSTKQWNLFTEQILNSNTILKIGFGIHNDITVIKESVTVGVEFKPKNVLDLAKFVEYILGEYPDLIADSVLTDARTRDLKGLTKTVFILLGKALNKSEQFSDWNRRPLREDQVKYAALDSYCLIEAFDKLHQLFTERNYNFSEFVTNFVSGKLHKTHKQSVDDQNDSQPDINYPEMNVKQFRCVCDTMLQGLGRYLRICGADIEILESTDTHDKAARIAMDQKRVLLTCGAPYQYYKSRLSAGMCYRVCNNASAFEQMEMVLIRFNIKVNVED</sequence>
<dbReference type="Gene3D" id="3.30.420.10">
    <property type="entry name" value="Ribonuclease H-like superfamily/Ribonuclease H"/>
    <property type="match status" value="1"/>
</dbReference>
<evidence type="ECO:0008006" key="5">
    <source>
        <dbReference type="Google" id="ProtNLM"/>
    </source>
</evidence>
<dbReference type="Proteomes" id="UP000759131">
    <property type="component" value="Unassembled WGS sequence"/>
</dbReference>
<evidence type="ECO:0000259" key="1">
    <source>
        <dbReference type="Pfam" id="PF01612"/>
    </source>
</evidence>
<accession>A0A7R9QA27</accession>
<feature type="domain" description="Mut7-C RNAse" evidence="2">
    <location>
        <begin position="609"/>
        <end position="698"/>
    </location>
</feature>